<evidence type="ECO:0000256" key="4">
    <source>
        <dbReference type="ARBA" id="ARBA00022741"/>
    </source>
</evidence>
<evidence type="ECO:0000256" key="2">
    <source>
        <dbReference type="ARBA" id="ARBA00012835"/>
    </source>
</evidence>
<dbReference type="GO" id="GO:0005739">
    <property type="term" value="C:mitochondrion"/>
    <property type="evidence" value="ECO:0007669"/>
    <property type="project" value="TreeGrafter"/>
</dbReference>
<dbReference type="AlphaFoldDB" id="A0A9W5TA56"/>
<keyword evidence="10" id="KW-0732">Signal</keyword>
<evidence type="ECO:0000256" key="9">
    <source>
        <dbReference type="RuleBase" id="RU363037"/>
    </source>
</evidence>
<dbReference type="GO" id="GO:0005524">
    <property type="term" value="F:ATP binding"/>
    <property type="evidence" value="ECO:0007669"/>
    <property type="project" value="UniProtKB-KW"/>
</dbReference>
<dbReference type="InterPro" id="IPR004527">
    <property type="entry name" value="Glu-tRNA-ligase_bac/mito"/>
</dbReference>
<dbReference type="PANTHER" id="PTHR43311">
    <property type="entry name" value="GLUTAMATE--TRNA LIGASE"/>
    <property type="match status" value="1"/>
</dbReference>
<keyword evidence="7 9" id="KW-0030">Aminoacyl-tRNA synthetase</keyword>
<dbReference type="Pfam" id="PF00749">
    <property type="entry name" value="tRNA-synt_1c"/>
    <property type="match status" value="1"/>
</dbReference>
<accession>A0A9W5TA56</accession>
<organism evidence="12 13">
    <name type="scientific">Babesia ovis</name>
    <dbReference type="NCBI Taxonomy" id="5869"/>
    <lineage>
        <taxon>Eukaryota</taxon>
        <taxon>Sar</taxon>
        <taxon>Alveolata</taxon>
        <taxon>Apicomplexa</taxon>
        <taxon>Aconoidasida</taxon>
        <taxon>Piroplasmida</taxon>
        <taxon>Babesiidae</taxon>
        <taxon>Babesia</taxon>
    </lineage>
</organism>
<keyword evidence="5 9" id="KW-0067">ATP-binding</keyword>
<keyword evidence="3 9" id="KW-0436">Ligase</keyword>
<feature type="chain" id="PRO_5040778583" description="glutamate--tRNA ligase" evidence="10">
    <location>
        <begin position="24"/>
        <end position="593"/>
    </location>
</feature>
<evidence type="ECO:0000256" key="10">
    <source>
        <dbReference type="SAM" id="SignalP"/>
    </source>
</evidence>
<dbReference type="PRINTS" id="PR00987">
    <property type="entry name" value="TRNASYNTHGLU"/>
</dbReference>
<dbReference type="PANTHER" id="PTHR43311:SF2">
    <property type="entry name" value="GLUTAMATE--TRNA LIGASE, MITOCHONDRIAL-RELATED"/>
    <property type="match status" value="1"/>
</dbReference>
<dbReference type="NCBIfam" id="TIGR00464">
    <property type="entry name" value="gltX_bact"/>
    <property type="match status" value="1"/>
</dbReference>
<dbReference type="SUPFAM" id="SSF48163">
    <property type="entry name" value="An anticodon-binding domain of class I aminoacyl-tRNA synthetases"/>
    <property type="match status" value="1"/>
</dbReference>
<dbReference type="InterPro" id="IPR008925">
    <property type="entry name" value="aa_tRNA-synth_I_cd-bd_sf"/>
</dbReference>
<dbReference type="InterPro" id="IPR014729">
    <property type="entry name" value="Rossmann-like_a/b/a_fold"/>
</dbReference>
<dbReference type="EC" id="6.1.1.17" evidence="2"/>
<evidence type="ECO:0000313" key="13">
    <source>
        <dbReference type="Proteomes" id="UP001057455"/>
    </source>
</evidence>
<feature type="signal peptide" evidence="10">
    <location>
        <begin position="1"/>
        <end position="23"/>
    </location>
</feature>
<dbReference type="InterPro" id="IPR001412">
    <property type="entry name" value="aa-tRNA-synth_I_CS"/>
</dbReference>
<feature type="domain" description="Glutamyl/glutaminyl-tRNA synthetase class Ib catalytic" evidence="11">
    <location>
        <begin position="88"/>
        <end position="388"/>
    </location>
</feature>
<dbReference type="SUPFAM" id="SSF52374">
    <property type="entry name" value="Nucleotidylyl transferase"/>
    <property type="match status" value="1"/>
</dbReference>
<comment type="similarity">
    <text evidence="1">Belongs to the class-I aminoacyl-tRNA synthetase family. Glutamate--tRNA ligase type 1 subfamily.</text>
</comment>
<dbReference type="GO" id="GO:0004818">
    <property type="term" value="F:glutamate-tRNA ligase activity"/>
    <property type="evidence" value="ECO:0007669"/>
    <property type="project" value="UniProtKB-EC"/>
</dbReference>
<keyword evidence="13" id="KW-1185">Reference proteome</keyword>
<reference evidence="12" key="1">
    <citation type="submission" date="2019-12" db="EMBL/GenBank/DDBJ databases">
        <title>Genome sequence of Babesia ovis.</title>
        <authorList>
            <person name="Yamagishi J."/>
            <person name="Sevinc F."/>
            <person name="Xuan X."/>
        </authorList>
    </citation>
    <scope>NUCLEOTIDE SEQUENCE</scope>
    <source>
        <strain evidence="12">Selcuk</strain>
    </source>
</reference>
<dbReference type="InterPro" id="IPR000924">
    <property type="entry name" value="Glu/Gln-tRNA-synth"/>
</dbReference>
<evidence type="ECO:0000313" key="12">
    <source>
        <dbReference type="EMBL" id="GFE54232.1"/>
    </source>
</evidence>
<evidence type="ECO:0000256" key="8">
    <source>
        <dbReference type="ARBA" id="ARBA00030865"/>
    </source>
</evidence>
<dbReference type="Gene3D" id="3.40.50.620">
    <property type="entry name" value="HUPs"/>
    <property type="match status" value="1"/>
</dbReference>
<dbReference type="HAMAP" id="MF_00022">
    <property type="entry name" value="Glu_tRNA_synth_type1"/>
    <property type="match status" value="1"/>
</dbReference>
<dbReference type="InterPro" id="IPR049940">
    <property type="entry name" value="GluQ/Sye"/>
</dbReference>
<evidence type="ECO:0000256" key="5">
    <source>
        <dbReference type="ARBA" id="ARBA00022840"/>
    </source>
</evidence>
<comment type="caution">
    <text evidence="12">The sequence shown here is derived from an EMBL/GenBank/DDBJ whole genome shotgun (WGS) entry which is preliminary data.</text>
</comment>
<dbReference type="PROSITE" id="PS00178">
    <property type="entry name" value="AA_TRNA_LIGASE_I"/>
    <property type="match status" value="1"/>
</dbReference>
<evidence type="ECO:0000256" key="7">
    <source>
        <dbReference type="ARBA" id="ARBA00023146"/>
    </source>
</evidence>
<dbReference type="OrthoDB" id="428822at2759"/>
<evidence type="ECO:0000256" key="6">
    <source>
        <dbReference type="ARBA" id="ARBA00022917"/>
    </source>
</evidence>
<dbReference type="CDD" id="cd00808">
    <property type="entry name" value="GluRS_core"/>
    <property type="match status" value="1"/>
</dbReference>
<dbReference type="InterPro" id="IPR033910">
    <property type="entry name" value="GluRS_core"/>
</dbReference>
<protein>
    <recommendedName>
        <fullName evidence="2">glutamate--tRNA ligase</fullName>
        <ecNumber evidence="2">6.1.1.17</ecNumber>
    </recommendedName>
    <alternativeName>
        <fullName evidence="8">Glutamyl-tRNA synthetase</fullName>
    </alternativeName>
</protein>
<evidence type="ECO:0000259" key="11">
    <source>
        <dbReference type="Pfam" id="PF00749"/>
    </source>
</evidence>
<gene>
    <name evidence="12" type="ORF">BaOVIS_016360</name>
</gene>
<dbReference type="EMBL" id="BLIY01000014">
    <property type="protein sequence ID" value="GFE54232.1"/>
    <property type="molecule type" value="Genomic_DNA"/>
</dbReference>
<dbReference type="InterPro" id="IPR020058">
    <property type="entry name" value="Glu/Gln-tRNA-synth_Ib_cat-dom"/>
</dbReference>
<name>A0A9W5TA56_BABOV</name>
<proteinExistence type="inferred from homology"/>
<dbReference type="GO" id="GO:0000049">
    <property type="term" value="F:tRNA binding"/>
    <property type="evidence" value="ECO:0007669"/>
    <property type="project" value="InterPro"/>
</dbReference>
<evidence type="ECO:0000256" key="1">
    <source>
        <dbReference type="ARBA" id="ARBA00007894"/>
    </source>
</evidence>
<keyword evidence="4 9" id="KW-0547">Nucleotide-binding</keyword>
<dbReference type="Proteomes" id="UP001057455">
    <property type="component" value="Unassembled WGS sequence"/>
</dbReference>
<sequence length="593" mass="66995">MIVRRSFTVLLHILCCAVIGVASFRQKWRPKILNLTPLARENSCFIHCVYNVVASPVVCSLTASDKRPSTIRQLASKPSGGKADRPTKVRVRIAPSPTGDLHVGNLRTFIYNYLFALRHNGRVILRVDDTDVTREVPGSLDRIIYDLKWVGLSWSRGPGGTGNPDAYYQSKRQDAYKEVAGLLLQRDKAYRCFCSKEDIQNRREANDGPFPKITYDKACSNLSSDQVEANLAKGMPYTVRFRSPYSSEEDFILLRSDGTATYNFACAVDDHEHDITHVIRAIDHLGNTCKQQMILEAVGTAVPKYAHCSLMRNMDHTKIAKRDGNSTKVSDLREMGFCKLPIVNYLACLGTKYADEPECRSMRELSKLFELQMMNLTPIAFDISKLKWLNRKYISELSYEQFLEHLREYTSVVTELKLDFPLDDFMAIVEQSPAFLKNGVDTMGDYVSMMNSALSYKTPLFVPSGHCGYGGVFLNEESQGFLEVFIEWAQQLIAASDVGESLYTLARDMFHSDEFAAINGRQHLPVVRYALTGVTSGPPLTTLVDIWRMAEQNGLPGLMPLRERILKLREIDLTAVDPICDRLFNKEPEQSEL</sequence>
<evidence type="ECO:0000256" key="3">
    <source>
        <dbReference type="ARBA" id="ARBA00022598"/>
    </source>
</evidence>
<keyword evidence="6 9" id="KW-0648">Protein biosynthesis</keyword>
<dbReference type="GO" id="GO:0008270">
    <property type="term" value="F:zinc ion binding"/>
    <property type="evidence" value="ECO:0007669"/>
    <property type="project" value="InterPro"/>
</dbReference>
<dbReference type="GO" id="GO:0006424">
    <property type="term" value="P:glutamyl-tRNA aminoacylation"/>
    <property type="evidence" value="ECO:0007669"/>
    <property type="project" value="InterPro"/>
</dbReference>